<keyword evidence="7" id="KW-1185">Reference proteome</keyword>
<dbReference type="EMBL" id="CAMAPE010000009">
    <property type="protein sequence ID" value="CAH9074528.1"/>
    <property type="molecule type" value="Genomic_DNA"/>
</dbReference>
<dbReference type="GO" id="GO:0005743">
    <property type="term" value="C:mitochondrial inner membrane"/>
    <property type="evidence" value="ECO:0007669"/>
    <property type="project" value="TreeGrafter"/>
</dbReference>
<evidence type="ECO:0000256" key="1">
    <source>
        <dbReference type="ARBA" id="ARBA00004141"/>
    </source>
</evidence>
<dbReference type="GO" id="GO:0032977">
    <property type="term" value="F:membrane insertase activity"/>
    <property type="evidence" value="ECO:0007669"/>
    <property type="project" value="InterPro"/>
</dbReference>
<dbReference type="OrthoDB" id="2148490at2759"/>
<dbReference type="InterPro" id="IPR001708">
    <property type="entry name" value="YidC/ALB3/OXA1/COX18"/>
</dbReference>
<reference evidence="6" key="1">
    <citation type="submission" date="2022-07" db="EMBL/GenBank/DDBJ databases">
        <authorList>
            <person name="Macas J."/>
            <person name="Novak P."/>
            <person name="Neumann P."/>
        </authorList>
    </citation>
    <scope>NUCLEOTIDE SEQUENCE</scope>
</reference>
<evidence type="ECO:0000256" key="2">
    <source>
        <dbReference type="ARBA" id="ARBA00010583"/>
    </source>
</evidence>
<evidence type="ECO:0000256" key="5">
    <source>
        <dbReference type="ARBA" id="ARBA00023136"/>
    </source>
</evidence>
<proteinExistence type="inferred from homology"/>
<sequence length="224" mass="25616">MEYVRNIADVLPDSASEAVPSQAPMVNEVPMTAADSFLAVAILEHLIDYVHCYTGFNWWALIEATSVMIRLITLLLNTHQIKATTRVTLLRPKLDVILKDMQDRDPQDFKLGTCSPREMAVLAESEAEEEKTEVKENFTVVRSNLFCFLVCSLTRSLHRSSLYCWQKKKTILSLQISQRGEVEKSYPVVLGVTSLKQRSIICNTKRNFLFIAYITLDHHFLVNY</sequence>
<dbReference type="PANTHER" id="PTHR12428:SF34">
    <property type="entry name" value="MITOCHONDRIAL INNER MEMBRANE PROTEIN OXA1-LIKE"/>
    <property type="match status" value="1"/>
</dbReference>
<accession>A0A9P1E318</accession>
<comment type="subcellular location">
    <subcellularLocation>
        <location evidence="1">Membrane</location>
        <topology evidence="1">Multi-pass membrane protein</topology>
    </subcellularLocation>
</comment>
<dbReference type="PANTHER" id="PTHR12428">
    <property type="entry name" value="OXA1"/>
    <property type="match status" value="1"/>
</dbReference>
<evidence type="ECO:0000313" key="7">
    <source>
        <dbReference type="Proteomes" id="UP001152484"/>
    </source>
</evidence>
<evidence type="ECO:0000256" key="3">
    <source>
        <dbReference type="ARBA" id="ARBA00022692"/>
    </source>
</evidence>
<gene>
    <name evidence="6" type="ORF">CEURO_LOCUS5187</name>
</gene>
<dbReference type="GO" id="GO:0032979">
    <property type="term" value="P:protein insertion into mitochondrial inner membrane from matrix"/>
    <property type="evidence" value="ECO:0007669"/>
    <property type="project" value="TreeGrafter"/>
</dbReference>
<protein>
    <submittedName>
        <fullName evidence="6">Uncharacterized protein</fullName>
    </submittedName>
</protein>
<dbReference type="Proteomes" id="UP001152484">
    <property type="component" value="Unassembled WGS sequence"/>
</dbReference>
<comment type="caution">
    <text evidence="6">The sequence shown here is derived from an EMBL/GenBank/DDBJ whole genome shotgun (WGS) entry which is preliminary data.</text>
</comment>
<evidence type="ECO:0000256" key="4">
    <source>
        <dbReference type="ARBA" id="ARBA00022989"/>
    </source>
</evidence>
<organism evidence="6 7">
    <name type="scientific">Cuscuta europaea</name>
    <name type="common">European dodder</name>
    <dbReference type="NCBI Taxonomy" id="41803"/>
    <lineage>
        <taxon>Eukaryota</taxon>
        <taxon>Viridiplantae</taxon>
        <taxon>Streptophyta</taxon>
        <taxon>Embryophyta</taxon>
        <taxon>Tracheophyta</taxon>
        <taxon>Spermatophyta</taxon>
        <taxon>Magnoliopsida</taxon>
        <taxon>eudicotyledons</taxon>
        <taxon>Gunneridae</taxon>
        <taxon>Pentapetalae</taxon>
        <taxon>asterids</taxon>
        <taxon>lamiids</taxon>
        <taxon>Solanales</taxon>
        <taxon>Convolvulaceae</taxon>
        <taxon>Cuscuteae</taxon>
        <taxon>Cuscuta</taxon>
        <taxon>Cuscuta subgen. Cuscuta</taxon>
    </lineage>
</organism>
<name>A0A9P1E318_CUSEU</name>
<evidence type="ECO:0000313" key="6">
    <source>
        <dbReference type="EMBL" id="CAH9074528.1"/>
    </source>
</evidence>
<dbReference type="AlphaFoldDB" id="A0A9P1E318"/>
<comment type="similarity">
    <text evidence="2">Belongs to the OXA1/ALB3/YidC (TC 2.A.9.2) family.</text>
</comment>
<keyword evidence="3" id="KW-0812">Transmembrane</keyword>
<keyword evidence="5" id="KW-0472">Membrane</keyword>
<keyword evidence="4" id="KW-1133">Transmembrane helix</keyword>